<evidence type="ECO:0000313" key="2">
    <source>
        <dbReference type="EMBL" id="KAG9352479.1"/>
    </source>
</evidence>
<dbReference type="EMBL" id="JAFBMS010000005">
    <property type="protein sequence ID" value="KAG9352479.1"/>
    <property type="molecule type" value="Genomic_DNA"/>
</dbReference>
<name>A0A8T2PJP8_9TELE</name>
<sequence>MVVKWVSGGAAVSQGPSLTALSWGDGPGSISESLSVLPIRYHHRAGVIALPLHVARPPLPLDLISHSMKEADKNNSKRAGSKQSPSPRTSQSPFIKLSEGTKSFWRDTAGRGCCEENPPGTSLLPDFKVFHLLCW</sequence>
<dbReference type="AlphaFoldDB" id="A0A8T2PJP8"/>
<accession>A0A8T2PJP8</accession>
<reference evidence="2" key="1">
    <citation type="thesis" date="2021" institute="BYU ScholarsArchive" country="Provo, UT, USA">
        <title>Applications of and Algorithms for Genome Assembly and Genomic Analyses with an Emphasis on Marine Teleosts.</title>
        <authorList>
            <person name="Pickett B.D."/>
        </authorList>
    </citation>
    <scope>NUCLEOTIDE SEQUENCE</scope>
    <source>
        <strain evidence="2">HI-2016</strain>
    </source>
</reference>
<feature type="region of interest" description="Disordered" evidence="1">
    <location>
        <begin position="65"/>
        <end position="101"/>
    </location>
</feature>
<evidence type="ECO:0000313" key="3">
    <source>
        <dbReference type="Proteomes" id="UP000824540"/>
    </source>
</evidence>
<gene>
    <name evidence="2" type="ORF">JZ751_020893</name>
</gene>
<feature type="compositionally biased region" description="Polar residues" evidence="1">
    <location>
        <begin position="77"/>
        <end position="93"/>
    </location>
</feature>
<evidence type="ECO:0000256" key="1">
    <source>
        <dbReference type="SAM" id="MobiDB-lite"/>
    </source>
</evidence>
<organism evidence="2 3">
    <name type="scientific">Albula glossodonta</name>
    <name type="common">roundjaw bonefish</name>
    <dbReference type="NCBI Taxonomy" id="121402"/>
    <lineage>
        <taxon>Eukaryota</taxon>
        <taxon>Metazoa</taxon>
        <taxon>Chordata</taxon>
        <taxon>Craniata</taxon>
        <taxon>Vertebrata</taxon>
        <taxon>Euteleostomi</taxon>
        <taxon>Actinopterygii</taxon>
        <taxon>Neopterygii</taxon>
        <taxon>Teleostei</taxon>
        <taxon>Albuliformes</taxon>
        <taxon>Albulidae</taxon>
        <taxon>Albula</taxon>
    </lineage>
</organism>
<protein>
    <submittedName>
        <fullName evidence="2">Uncharacterized protein</fullName>
    </submittedName>
</protein>
<proteinExistence type="predicted"/>
<keyword evidence="3" id="KW-1185">Reference proteome</keyword>
<comment type="caution">
    <text evidence="2">The sequence shown here is derived from an EMBL/GenBank/DDBJ whole genome shotgun (WGS) entry which is preliminary data.</text>
</comment>
<dbReference type="Proteomes" id="UP000824540">
    <property type="component" value="Unassembled WGS sequence"/>
</dbReference>